<dbReference type="EMBL" id="BMCT01000006">
    <property type="protein sequence ID" value="GGF74600.1"/>
    <property type="molecule type" value="Genomic_DNA"/>
</dbReference>
<proteinExistence type="predicted"/>
<keyword evidence="2" id="KW-1185">Reference proteome</keyword>
<dbReference type="AlphaFoldDB" id="A0A917FG57"/>
<gene>
    <name evidence="1" type="ORF">GCM10007301_38070</name>
</gene>
<sequence length="130" mass="14471">MRNGIAFFLLALLWPAACGAGTFQWLVPSRYELPDGATSSEPNFFDLQPDAIETGSARCDIMAVVQEGGVYEIVADCSNERRRGRTTFSIRPLNAYRILVEIKSGSSLPGPINPTLYEREWHPTRVDAHE</sequence>
<evidence type="ECO:0000313" key="2">
    <source>
        <dbReference type="Proteomes" id="UP000606044"/>
    </source>
</evidence>
<protein>
    <submittedName>
        <fullName evidence="1">Uncharacterized protein</fullName>
    </submittedName>
</protein>
<reference evidence="1" key="2">
    <citation type="submission" date="2020-09" db="EMBL/GenBank/DDBJ databases">
        <authorList>
            <person name="Sun Q."/>
            <person name="Sedlacek I."/>
        </authorList>
    </citation>
    <scope>NUCLEOTIDE SEQUENCE</scope>
    <source>
        <strain evidence="1">CCM 7897</strain>
    </source>
</reference>
<dbReference type="Proteomes" id="UP000606044">
    <property type="component" value="Unassembled WGS sequence"/>
</dbReference>
<organism evidence="1 2">
    <name type="scientific">Azorhizobium oxalatiphilum</name>
    <dbReference type="NCBI Taxonomy" id="980631"/>
    <lineage>
        <taxon>Bacteria</taxon>
        <taxon>Pseudomonadati</taxon>
        <taxon>Pseudomonadota</taxon>
        <taxon>Alphaproteobacteria</taxon>
        <taxon>Hyphomicrobiales</taxon>
        <taxon>Xanthobacteraceae</taxon>
        <taxon>Azorhizobium</taxon>
    </lineage>
</organism>
<accession>A0A917FG57</accession>
<name>A0A917FG57_9HYPH</name>
<reference evidence="1" key="1">
    <citation type="journal article" date="2014" name="Int. J. Syst. Evol. Microbiol.">
        <title>Complete genome sequence of Corynebacterium casei LMG S-19264T (=DSM 44701T), isolated from a smear-ripened cheese.</title>
        <authorList>
            <consortium name="US DOE Joint Genome Institute (JGI-PGF)"/>
            <person name="Walter F."/>
            <person name="Albersmeier A."/>
            <person name="Kalinowski J."/>
            <person name="Ruckert C."/>
        </authorList>
    </citation>
    <scope>NUCLEOTIDE SEQUENCE</scope>
    <source>
        <strain evidence="1">CCM 7897</strain>
    </source>
</reference>
<evidence type="ECO:0000313" key="1">
    <source>
        <dbReference type="EMBL" id="GGF74600.1"/>
    </source>
</evidence>
<comment type="caution">
    <text evidence="1">The sequence shown here is derived from an EMBL/GenBank/DDBJ whole genome shotgun (WGS) entry which is preliminary data.</text>
</comment>